<dbReference type="SUPFAM" id="SSF52788">
    <property type="entry name" value="Phosphotyrosine protein phosphatases I"/>
    <property type="match status" value="1"/>
</dbReference>
<dbReference type="PANTHER" id="PTHR11717:SF7">
    <property type="entry name" value="LOW MOLECULAR WEIGHT PHOSPHOTYROSINE PROTEIN PHOSPHATASE"/>
    <property type="match status" value="1"/>
</dbReference>
<name>A0A016SFP3_9BILA</name>
<dbReference type="GO" id="GO:0005737">
    <property type="term" value="C:cytoplasm"/>
    <property type="evidence" value="ECO:0007669"/>
    <property type="project" value="UniProtKB-SubCell"/>
</dbReference>
<dbReference type="Proteomes" id="UP000024635">
    <property type="component" value="Unassembled WGS sequence"/>
</dbReference>
<comment type="subcellular location">
    <subcellularLocation>
        <location evidence="1">Cytoplasm</location>
    </subcellularLocation>
</comment>
<feature type="domain" description="Phosphotyrosine protein phosphatase I" evidence="7">
    <location>
        <begin position="169"/>
        <end position="305"/>
    </location>
</feature>
<dbReference type="PANTHER" id="PTHR11717">
    <property type="entry name" value="LOW MOLECULAR WEIGHT PROTEIN TYROSINE PHOSPHATASE"/>
    <property type="match status" value="1"/>
</dbReference>
<gene>
    <name evidence="8" type="primary">Acey_s0235.g3193</name>
    <name evidence="8" type="ORF">Y032_0235g3193</name>
</gene>
<dbReference type="InterPro" id="IPR017867">
    <property type="entry name" value="Tyr_phospatase_low_mol_wt"/>
</dbReference>
<evidence type="ECO:0000256" key="3">
    <source>
        <dbReference type="ARBA" id="ARBA00022490"/>
    </source>
</evidence>
<dbReference type="GO" id="GO:0004725">
    <property type="term" value="F:protein tyrosine phosphatase activity"/>
    <property type="evidence" value="ECO:0007669"/>
    <property type="project" value="InterPro"/>
</dbReference>
<dbReference type="InterPro" id="IPR036196">
    <property type="entry name" value="Ptyr_pPase_sf"/>
</dbReference>
<dbReference type="Pfam" id="PF01451">
    <property type="entry name" value="LMWPc"/>
    <property type="match status" value="1"/>
</dbReference>
<organism evidence="8 9">
    <name type="scientific">Ancylostoma ceylanicum</name>
    <dbReference type="NCBI Taxonomy" id="53326"/>
    <lineage>
        <taxon>Eukaryota</taxon>
        <taxon>Metazoa</taxon>
        <taxon>Ecdysozoa</taxon>
        <taxon>Nematoda</taxon>
        <taxon>Chromadorea</taxon>
        <taxon>Rhabditida</taxon>
        <taxon>Rhabditina</taxon>
        <taxon>Rhabditomorpha</taxon>
        <taxon>Strongyloidea</taxon>
        <taxon>Ancylostomatidae</taxon>
        <taxon>Ancylostomatinae</taxon>
        <taxon>Ancylostoma</taxon>
    </lineage>
</organism>
<comment type="similarity">
    <text evidence="2">Belongs to the low molecular weight phosphotyrosine protein phosphatase family.</text>
</comment>
<keyword evidence="5" id="KW-0904">Protein phosphatase</keyword>
<dbReference type="PRINTS" id="PR00719">
    <property type="entry name" value="LMWPTPASE"/>
</dbReference>
<dbReference type="SMART" id="SM00226">
    <property type="entry name" value="LMWPc"/>
    <property type="match status" value="1"/>
</dbReference>
<evidence type="ECO:0000313" key="9">
    <source>
        <dbReference type="Proteomes" id="UP000024635"/>
    </source>
</evidence>
<keyword evidence="9" id="KW-1185">Reference proteome</keyword>
<dbReference type="CDD" id="cd16343">
    <property type="entry name" value="LMWPTP"/>
    <property type="match status" value="1"/>
</dbReference>
<dbReference type="OrthoDB" id="3388at2759"/>
<sequence>MTNLAHRPCASYVSVPDMEKRLSDFAWTLPLRCFCDYKFVRIQHYRIGLSPAKKKTSHCRREISQQTMYNNLRHPVHCVVNPVLVEQSRRICLSPERLRSVHFSCVHPDFTADQPGGLANHKPRPYRPFHVQRLGMFILFREAMASRRRLQHARRDGSEVVASRGCAMPKFANLRTRNICRSPIAEAVFLDIIKKRGISDQWKVESSAVIDFHTGKSPDRRAMETLKKFGITDYTHRARVTTIADFREFDYIFGMDNSNISDLESLAKETKGKAKIGLLGEYDPEGHKIVPDPYYESGTAMFEQVG</sequence>
<comment type="caution">
    <text evidence="8">The sequence shown here is derived from an EMBL/GenBank/DDBJ whole genome shotgun (WGS) entry which is preliminary data.</text>
</comment>
<evidence type="ECO:0000313" key="8">
    <source>
        <dbReference type="EMBL" id="EYB89171.1"/>
    </source>
</evidence>
<keyword evidence="3" id="KW-0963">Cytoplasm</keyword>
<accession>A0A016SFP3</accession>
<reference evidence="9" key="1">
    <citation type="journal article" date="2015" name="Nat. Genet.">
        <title>The genome and transcriptome of the zoonotic hookworm Ancylostoma ceylanicum identify infection-specific gene families.</title>
        <authorList>
            <person name="Schwarz E.M."/>
            <person name="Hu Y."/>
            <person name="Antoshechkin I."/>
            <person name="Miller M.M."/>
            <person name="Sternberg P.W."/>
            <person name="Aroian R.V."/>
        </authorList>
    </citation>
    <scope>NUCLEOTIDE SEQUENCE</scope>
    <source>
        <strain evidence="9">HY135</strain>
    </source>
</reference>
<protein>
    <recommendedName>
        <fullName evidence="7">Phosphotyrosine protein phosphatase I domain-containing protein</fullName>
    </recommendedName>
</protein>
<feature type="active site" description="Proton donor" evidence="6">
    <location>
        <position position="292"/>
    </location>
</feature>
<evidence type="ECO:0000256" key="6">
    <source>
        <dbReference type="PIRSR" id="PIRSR617867-1"/>
    </source>
</evidence>
<dbReference type="STRING" id="53326.A0A016SFP3"/>
<evidence type="ECO:0000259" key="7">
    <source>
        <dbReference type="SMART" id="SM00226"/>
    </source>
</evidence>
<dbReference type="FunFam" id="3.40.50.2300:FF:000105">
    <property type="entry name" value="Low molecular weight phosphotyrosine protein"/>
    <property type="match status" value="1"/>
</dbReference>
<evidence type="ECO:0000256" key="5">
    <source>
        <dbReference type="ARBA" id="ARBA00022912"/>
    </source>
</evidence>
<keyword evidence="4" id="KW-0378">Hydrolase</keyword>
<evidence type="ECO:0000256" key="4">
    <source>
        <dbReference type="ARBA" id="ARBA00022801"/>
    </source>
</evidence>
<evidence type="ECO:0000256" key="1">
    <source>
        <dbReference type="ARBA" id="ARBA00004496"/>
    </source>
</evidence>
<dbReference type="InterPro" id="IPR050438">
    <property type="entry name" value="LMW_PTPase"/>
</dbReference>
<evidence type="ECO:0000256" key="2">
    <source>
        <dbReference type="ARBA" id="ARBA00011063"/>
    </source>
</evidence>
<dbReference type="EMBL" id="JARK01001571">
    <property type="protein sequence ID" value="EYB89171.1"/>
    <property type="molecule type" value="Genomic_DNA"/>
</dbReference>
<dbReference type="InterPro" id="IPR023485">
    <property type="entry name" value="Ptyr_pPase"/>
</dbReference>
<feature type="active site" evidence="6">
    <location>
        <position position="181"/>
    </location>
</feature>
<dbReference type="AlphaFoldDB" id="A0A016SFP3"/>
<dbReference type="Gene3D" id="3.40.50.2300">
    <property type="match status" value="1"/>
</dbReference>
<proteinExistence type="inferred from homology"/>